<accession>A0A0M7AM89</accession>
<reference evidence="4" key="1">
    <citation type="submission" date="2015-07" db="EMBL/GenBank/DDBJ databases">
        <authorList>
            <person name="Rodrigo-Torres Lidia"/>
            <person name="Arahal R.David."/>
        </authorList>
    </citation>
    <scope>NUCLEOTIDE SEQUENCE [LARGE SCALE GENOMIC DNA]</scope>
    <source>
        <strain evidence="4">CECT 5096</strain>
    </source>
</reference>
<keyword evidence="2" id="KW-0472">Membrane</keyword>
<keyword evidence="2" id="KW-1133">Transmembrane helix</keyword>
<gene>
    <name evidence="3" type="ORF">LA5096_00589</name>
</gene>
<feature type="region of interest" description="Disordered" evidence="1">
    <location>
        <begin position="259"/>
        <end position="314"/>
    </location>
</feature>
<feature type="compositionally biased region" description="Low complexity" evidence="1">
    <location>
        <begin position="359"/>
        <end position="370"/>
    </location>
</feature>
<proteinExistence type="predicted"/>
<keyword evidence="3" id="KW-0966">Cell projection</keyword>
<feature type="compositionally biased region" description="Polar residues" evidence="1">
    <location>
        <begin position="104"/>
        <end position="118"/>
    </location>
</feature>
<dbReference type="EMBL" id="CXWC01000001">
    <property type="protein sequence ID" value="CTQ64965.1"/>
    <property type="molecule type" value="Genomic_DNA"/>
</dbReference>
<feature type="region of interest" description="Disordered" evidence="1">
    <location>
        <begin position="104"/>
        <end position="210"/>
    </location>
</feature>
<feature type="compositionally biased region" description="Polar residues" evidence="1">
    <location>
        <begin position="463"/>
        <end position="480"/>
    </location>
</feature>
<dbReference type="PANTHER" id="PTHR38766">
    <property type="entry name" value="FLAGELLAR PROTEIN FLIO"/>
    <property type="match status" value="1"/>
</dbReference>
<dbReference type="RefSeq" id="WP_055116561.1">
    <property type="nucleotide sequence ID" value="NZ_CXWA01000003.1"/>
</dbReference>
<dbReference type="GeneID" id="97668039"/>
<evidence type="ECO:0000313" key="3">
    <source>
        <dbReference type="EMBL" id="CTQ64965.1"/>
    </source>
</evidence>
<dbReference type="Proteomes" id="UP000049983">
    <property type="component" value="Unassembled WGS sequence"/>
</dbReference>
<keyword evidence="3" id="KW-0969">Cilium</keyword>
<keyword evidence="3" id="KW-0282">Flagellum</keyword>
<protein>
    <submittedName>
        <fullName evidence="3">Flagellar biosynthetic protein FliO</fullName>
    </submittedName>
</protein>
<feature type="region of interest" description="Disordered" evidence="1">
    <location>
        <begin position="322"/>
        <end position="341"/>
    </location>
</feature>
<feature type="region of interest" description="Disordered" evidence="1">
    <location>
        <begin position="442"/>
        <end position="506"/>
    </location>
</feature>
<organism evidence="3 4">
    <name type="scientific">Roseibium album</name>
    <dbReference type="NCBI Taxonomy" id="311410"/>
    <lineage>
        <taxon>Bacteria</taxon>
        <taxon>Pseudomonadati</taxon>
        <taxon>Pseudomonadota</taxon>
        <taxon>Alphaproteobacteria</taxon>
        <taxon>Hyphomicrobiales</taxon>
        <taxon>Stappiaceae</taxon>
        <taxon>Roseibium</taxon>
    </lineage>
</organism>
<feature type="region of interest" description="Disordered" evidence="1">
    <location>
        <begin position="359"/>
        <end position="386"/>
    </location>
</feature>
<evidence type="ECO:0000313" key="4">
    <source>
        <dbReference type="Proteomes" id="UP000049983"/>
    </source>
</evidence>
<dbReference type="OrthoDB" id="8456606at2"/>
<evidence type="ECO:0000256" key="1">
    <source>
        <dbReference type="SAM" id="MobiDB-lite"/>
    </source>
</evidence>
<keyword evidence="2" id="KW-0812">Transmembrane</keyword>
<evidence type="ECO:0000256" key="2">
    <source>
        <dbReference type="SAM" id="Phobius"/>
    </source>
</evidence>
<feature type="compositionally biased region" description="Polar residues" evidence="1">
    <location>
        <begin position="266"/>
        <end position="285"/>
    </location>
</feature>
<dbReference type="AlphaFoldDB" id="A0A0M7AM89"/>
<dbReference type="InterPro" id="IPR052205">
    <property type="entry name" value="FliO/MopB"/>
</dbReference>
<sequence length="524" mass="55054">MYDWIESTFNVSGGVTQVIAVFIALAVVLLLFSLFVFVLKRLMGSRAPQTRNRQPRVAVMDSSPVDARRSLVLIRRDNVEHLLLIGGPTDVVVEQNIVRNAPITASRQAANTHSTHAGTGSKKVPTAPGPNIPARPDEAVPAPAPAPVVGASAPQTIRQTSIGTPRPVQRRSETTESLIQRSSSVNNPPTVVEPDVSSAARPVDKPSGIVRGAGTAADLLRAATQNGFNRSTASQQKTQAETISPPLAEMEAEVATARAPDVNPEPSVSITPETGNVGETGSTLKSLARSIATRERSPKTGHTISPPSSGPAARAKTALFKPVDPEPVSNKVEPVMSDPSVNSAGMAVTDVDATQDLPVAPAEPEIATPAETRDAAPPAEGSDTSLVVQEDTSLIPAMDDSSQVNGTDAILETASPTVETETQSSAPREVNINLDLGDLLDDAASEPIGEPQADEFNWIPDPQVQSQDQENTVQSSQSPATLDIVPGVQPTQPEKRNVQGLGDKNPIEDEMAKILHELGGQPGR</sequence>
<dbReference type="PANTHER" id="PTHR38766:SF1">
    <property type="entry name" value="FLAGELLAR PROTEIN FLIO"/>
    <property type="match status" value="1"/>
</dbReference>
<name>A0A0M7AM89_9HYPH</name>
<dbReference type="STRING" id="311410.LA5095_03222"/>
<keyword evidence="4" id="KW-1185">Reference proteome</keyword>
<feature type="transmembrane region" description="Helical" evidence="2">
    <location>
        <begin position="18"/>
        <end position="39"/>
    </location>
</feature>
<feature type="compositionally biased region" description="Polar residues" evidence="1">
    <location>
        <begin position="175"/>
        <end position="189"/>
    </location>
</feature>